<feature type="domain" description="TniQ" evidence="1">
    <location>
        <begin position="7"/>
        <end position="148"/>
    </location>
</feature>
<dbReference type="STRING" id="350054.Mflv_0884"/>
<name>A4T4M9_MYCGI</name>
<dbReference type="eggNOG" id="ENOG5033EA6">
    <property type="taxonomic scope" value="Bacteria"/>
</dbReference>
<dbReference type="HOGENOM" id="CLU_489947_0_0_11"/>
<proteinExistence type="predicted"/>
<dbReference type="AlphaFoldDB" id="A4T4M9"/>
<reference evidence="2" key="1">
    <citation type="submission" date="2007-04" db="EMBL/GenBank/DDBJ databases">
        <authorList>
            <consortium name="US DOE Joint Genome Institute"/>
            <person name="Copeland A."/>
            <person name="Lucas S."/>
            <person name="Lapidus A."/>
            <person name="Barry K."/>
            <person name="Detter J.C."/>
            <person name="Glavina del Rio T."/>
            <person name="Hammon N."/>
            <person name="Israni S."/>
            <person name="Dalin E."/>
            <person name="Tice H."/>
            <person name="Pitluck S."/>
            <person name="Chain P."/>
            <person name="Malfatti S."/>
            <person name="Shin M."/>
            <person name="Vergez L."/>
            <person name="Schmutz J."/>
            <person name="Larimer F."/>
            <person name="Land M."/>
            <person name="Hauser L."/>
            <person name="Kyrpides N."/>
            <person name="Mikhailova N."/>
            <person name="Miller C."/>
            <person name="Richardson P."/>
        </authorList>
    </citation>
    <scope>NUCLEOTIDE SEQUENCE</scope>
    <source>
        <strain evidence="2">PYR-GCK</strain>
    </source>
</reference>
<accession>A4T4M9</accession>
<dbReference type="Pfam" id="PF06527">
    <property type="entry name" value="TniQ"/>
    <property type="match status" value="1"/>
</dbReference>
<protein>
    <recommendedName>
        <fullName evidence="1">TniQ domain-containing protein</fullName>
    </recommendedName>
</protein>
<dbReference type="EMBL" id="CP000656">
    <property type="protein sequence ID" value="ABP43368.1"/>
    <property type="molecule type" value="Genomic_DNA"/>
</dbReference>
<dbReference type="InterPro" id="IPR009492">
    <property type="entry name" value="TniQ"/>
</dbReference>
<reference evidence="2" key="2">
    <citation type="journal article" date="2013" name="PLoS ONE">
        <title>A Gene Expression Study of the Activities of Aromatic Ring-Cleavage Dioxygenases in Mycobacterium gilvum PYR-GCK to Changes in Salinity and pH during Pyrene Degradation.</title>
        <authorList>
            <person name="Badejo A.C."/>
            <person name="Badejo A.O."/>
            <person name="Shin K.H."/>
            <person name="Chai Y.G."/>
        </authorList>
    </citation>
    <scope>NUCLEOTIDE SEQUENCE [LARGE SCALE GENOMIC DNA]</scope>
    <source>
        <strain evidence="2">PYR-GCK</strain>
    </source>
</reference>
<sequence length="556" mass="61507">MPRLLPTRTAIAPDEALDSFLERLAAANDLQPAQLLRLLRTPGDERSRLAFFMVKPDPTLLTAIESISGVADERLREATLARFGDGLPLRFNGFDPRDRHSYRNVIAQGWFPTTGSQVCSPCLSERGSWRIDWRLPLAAVCTHHGTFLTFACHGCGRRFRSHHHSPLRAIIGPDHPCGNPLGLRNPCRHPVIDHYPQAAPTALVDSAAVIARALAAEPIPMLGVEADAQTYLAELRHLATLLLHLASRAGAPSVVAWADEVHAEASTRSTTLRGPRWGYSPPQDSRVRGHVLDTSARILAEASLQSAGARLAPWIDLVAAERNGPSVWMLNRTTRSPIMEQLIHAATEGRHHVGRRLTKMSPSNVSLAASSIPQLFDEDLFHELFDGMLGGYDRTRRLYVSLCVVRAAAAATTWSEAARELGLAPRIGPATARAASKLMQVSPEQFAQAVHRAIQLLPRDRDFRARELRVQTLTRQSDGWFPQWCISSNPVRRTSSFPYAVTWMWCQVSQGCFDTSPAWSASPSRHLRAAYVAFRDRLPRPQQELLQSLVLTVASD</sequence>
<evidence type="ECO:0000313" key="2">
    <source>
        <dbReference type="EMBL" id="ABP43368.1"/>
    </source>
</evidence>
<evidence type="ECO:0000259" key="1">
    <source>
        <dbReference type="Pfam" id="PF06527"/>
    </source>
</evidence>
<dbReference type="KEGG" id="mgi:Mflv_0884"/>
<dbReference type="OrthoDB" id="9036115at2"/>
<gene>
    <name evidence="2" type="ordered locus">Mflv_0884</name>
</gene>
<organism evidence="2">
    <name type="scientific">Mycolicibacterium gilvum (strain PYR-GCK)</name>
    <name type="common">Mycobacterium gilvum (strain PYR-GCK)</name>
    <dbReference type="NCBI Taxonomy" id="350054"/>
    <lineage>
        <taxon>Bacteria</taxon>
        <taxon>Bacillati</taxon>
        <taxon>Actinomycetota</taxon>
        <taxon>Actinomycetes</taxon>
        <taxon>Mycobacteriales</taxon>
        <taxon>Mycobacteriaceae</taxon>
        <taxon>Mycolicibacterium</taxon>
    </lineage>
</organism>